<evidence type="ECO:0000256" key="1">
    <source>
        <dbReference type="ARBA" id="ARBA00010020"/>
    </source>
</evidence>
<name>A0A6A2X4J2_HIBSY</name>
<proteinExistence type="inferred from homology"/>
<dbReference type="AlphaFoldDB" id="A0A6A2X4J2"/>
<protein>
    <submittedName>
        <fullName evidence="3">Uncharacterized protein</fullName>
    </submittedName>
</protein>
<evidence type="ECO:0000256" key="2">
    <source>
        <dbReference type="ARBA" id="ARBA00025223"/>
    </source>
</evidence>
<reference evidence="3" key="1">
    <citation type="submission" date="2019-09" db="EMBL/GenBank/DDBJ databases">
        <title>Draft genome information of white flower Hibiscus syriacus.</title>
        <authorList>
            <person name="Kim Y.-M."/>
        </authorList>
    </citation>
    <scope>NUCLEOTIDE SEQUENCE [LARGE SCALE GENOMIC DNA]</scope>
    <source>
        <strain evidence="3">YM2019G1</strain>
    </source>
</reference>
<keyword evidence="4" id="KW-1185">Reference proteome</keyword>
<comment type="caution">
    <text evidence="3">The sequence shown here is derived from an EMBL/GenBank/DDBJ whole genome shotgun (WGS) entry which is preliminary data.</text>
</comment>
<comment type="function">
    <text evidence="2">Involved in regulation of actin and microtubule organization. Part of a WAVE complex that activates the Arp2/3 complex.</text>
</comment>
<gene>
    <name evidence="3" type="ORF">F3Y22_tig00113721pilonHSYRG00010</name>
</gene>
<sequence length="265" mass="29719">MQITACSVGPILVTDLMAPAAVMPVSRKPSNYDEISMQQSLLFSDSLKQPSILNCPTPMMTKSRCSVTYMVNNLSDEQVEEVSGTKIRVSSIEQRLRTCREYIDREGISQQSLVINTPMYHKRYILPVGEAMHGANRTKSKYLGCSLDDEDDWHQLRNGSCSIYPFIIPFTCWTRYISNLILLVTTPLSCPSNNSRNTDIFGSGNPDSFSQKRTFSVTVSTASTAIFDLFLYRHDTEERTREANGITASIPTFTFGVYEQASIAE</sequence>
<dbReference type="InterPro" id="IPR028457">
    <property type="entry name" value="ABI"/>
</dbReference>
<organism evidence="3 4">
    <name type="scientific">Hibiscus syriacus</name>
    <name type="common">Rose of Sharon</name>
    <dbReference type="NCBI Taxonomy" id="106335"/>
    <lineage>
        <taxon>Eukaryota</taxon>
        <taxon>Viridiplantae</taxon>
        <taxon>Streptophyta</taxon>
        <taxon>Embryophyta</taxon>
        <taxon>Tracheophyta</taxon>
        <taxon>Spermatophyta</taxon>
        <taxon>Magnoliopsida</taxon>
        <taxon>eudicotyledons</taxon>
        <taxon>Gunneridae</taxon>
        <taxon>Pentapetalae</taxon>
        <taxon>rosids</taxon>
        <taxon>malvids</taxon>
        <taxon>Malvales</taxon>
        <taxon>Malvaceae</taxon>
        <taxon>Malvoideae</taxon>
        <taxon>Hibiscus</taxon>
    </lineage>
</organism>
<evidence type="ECO:0000313" key="3">
    <source>
        <dbReference type="EMBL" id="KAE8661965.1"/>
    </source>
</evidence>
<dbReference type="Proteomes" id="UP000436088">
    <property type="component" value="Unassembled WGS sequence"/>
</dbReference>
<comment type="similarity">
    <text evidence="1">Belongs to the ABI family.</text>
</comment>
<accession>A0A6A2X4J2</accession>
<evidence type="ECO:0000313" key="4">
    <source>
        <dbReference type="Proteomes" id="UP000436088"/>
    </source>
</evidence>
<dbReference type="PANTHER" id="PTHR10460">
    <property type="entry name" value="ABL INTERACTOR FAMILY MEMBER"/>
    <property type="match status" value="1"/>
</dbReference>
<dbReference type="PANTHER" id="PTHR10460:SF10">
    <property type="entry name" value="PROTEIN ABIL3"/>
    <property type="match status" value="1"/>
</dbReference>
<dbReference type="EMBL" id="VEPZ02001717">
    <property type="protein sequence ID" value="KAE8661965.1"/>
    <property type="molecule type" value="Genomic_DNA"/>
</dbReference>